<evidence type="ECO:0000256" key="2">
    <source>
        <dbReference type="SAM" id="MobiDB-lite"/>
    </source>
</evidence>
<feature type="region of interest" description="Disordered" evidence="2">
    <location>
        <begin position="66"/>
        <end position="127"/>
    </location>
</feature>
<dbReference type="Pfam" id="PF04783">
    <property type="entry name" value="DUF630"/>
    <property type="match status" value="1"/>
</dbReference>
<comment type="caution">
    <text evidence="5">The sequence shown here is derived from an EMBL/GenBank/DDBJ whole genome shotgun (WGS) entry which is preliminary data.</text>
</comment>
<feature type="domain" description="DUF632" evidence="3">
    <location>
        <begin position="189"/>
        <end position="499"/>
    </location>
</feature>
<dbReference type="InterPro" id="IPR006868">
    <property type="entry name" value="DUF630"/>
</dbReference>
<dbReference type="InterPro" id="IPR006867">
    <property type="entry name" value="DUF632"/>
</dbReference>
<reference evidence="5 6" key="1">
    <citation type="journal article" date="2020" name="bioRxiv">
        <title>Sequence and annotation of 42 cannabis genomes reveals extensive copy number variation in cannabinoid synthesis and pathogen resistance genes.</title>
        <authorList>
            <person name="Mckernan K.J."/>
            <person name="Helbert Y."/>
            <person name="Kane L.T."/>
            <person name="Ebling H."/>
            <person name="Zhang L."/>
            <person name="Liu B."/>
            <person name="Eaton Z."/>
            <person name="Mclaughlin S."/>
            <person name="Kingan S."/>
            <person name="Baybayan P."/>
            <person name="Concepcion G."/>
            <person name="Jordan M."/>
            <person name="Riva A."/>
            <person name="Barbazuk W."/>
            <person name="Harkins T."/>
        </authorList>
    </citation>
    <scope>NUCLEOTIDE SEQUENCE [LARGE SCALE GENOMIC DNA]</scope>
    <source>
        <strain evidence="6">cv. Jamaican Lion 4</strain>
        <tissue evidence="5">Leaf</tissue>
    </source>
</reference>
<evidence type="ECO:0000313" key="5">
    <source>
        <dbReference type="EMBL" id="KAF4364707.1"/>
    </source>
</evidence>
<feature type="compositionally biased region" description="Pro residues" evidence="2">
    <location>
        <begin position="107"/>
        <end position="121"/>
    </location>
</feature>
<keyword evidence="1" id="KW-0175">Coiled coil</keyword>
<dbReference type="PANTHER" id="PTHR21450">
    <property type="entry name" value="PROTEIN ALTERED PHOSPHATE STARVATION RESPONSE 1"/>
    <property type="match status" value="1"/>
</dbReference>
<dbReference type="Proteomes" id="UP000583929">
    <property type="component" value="Unassembled WGS sequence"/>
</dbReference>
<accession>A0A7J6F1W7</accession>
<proteinExistence type="predicted"/>
<dbReference type="AlphaFoldDB" id="A0A7J6F1W7"/>
<feature type="compositionally biased region" description="Pro residues" evidence="2">
    <location>
        <begin position="75"/>
        <end position="91"/>
    </location>
</feature>
<evidence type="ECO:0000256" key="1">
    <source>
        <dbReference type="SAM" id="Coils"/>
    </source>
</evidence>
<evidence type="ECO:0000313" key="6">
    <source>
        <dbReference type="Proteomes" id="UP000583929"/>
    </source>
</evidence>
<evidence type="ECO:0000259" key="4">
    <source>
        <dbReference type="Pfam" id="PF04783"/>
    </source>
</evidence>
<dbReference type="SUPFAM" id="SSF101447">
    <property type="entry name" value="Formin homology 2 domain (FH2 domain)"/>
    <property type="match status" value="1"/>
</dbReference>
<feature type="domain" description="DUF630" evidence="4">
    <location>
        <begin position="1"/>
        <end position="59"/>
    </location>
</feature>
<dbReference type="Pfam" id="PF04782">
    <property type="entry name" value="DUF632"/>
    <property type="match status" value="1"/>
</dbReference>
<evidence type="ECO:0000259" key="3">
    <source>
        <dbReference type="Pfam" id="PF04782"/>
    </source>
</evidence>
<dbReference type="PANTHER" id="PTHR21450:SF23">
    <property type="entry name" value="PROTEIN ALTERED PHOSPHATE STARVATION RESPONSE 1"/>
    <property type="match status" value="1"/>
</dbReference>
<organism evidence="5 6">
    <name type="scientific">Cannabis sativa</name>
    <name type="common">Hemp</name>
    <name type="synonym">Marijuana</name>
    <dbReference type="NCBI Taxonomy" id="3483"/>
    <lineage>
        <taxon>Eukaryota</taxon>
        <taxon>Viridiplantae</taxon>
        <taxon>Streptophyta</taxon>
        <taxon>Embryophyta</taxon>
        <taxon>Tracheophyta</taxon>
        <taxon>Spermatophyta</taxon>
        <taxon>Magnoliopsida</taxon>
        <taxon>eudicotyledons</taxon>
        <taxon>Gunneridae</taxon>
        <taxon>Pentapetalae</taxon>
        <taxon>rosids</taxon>
        <taxon>fabids</taxon>
        <taxon>Rosales</taxon>
        <taxon>Cannabaceae</taxon>
        <taxon>Cannabis</taxon>
    </lineage>
</organism>
<gene>
    <name evidence="5" type="ORF">G4B88_028630</name>
</gene>
<dbReference type="EMBL" id="JAATIQ010000280">
    <property type="protein sequence ID" value="KAF4364707.1"/>
    <property type="molecule type" value="Genomic_DNA"/>
</dbReference>
<sequence>MGCCYSRIEREETVSRCKSRKRYMKHLVKARQAMSASHTMYLRSLRTTGSALLHFANAETHLHLHLHLHHHHRPPPPPVNPSPSPPPPQIPMSPSSDTWTSVTASPALPPPPPPPPPPPAPSSTWDFWDPFVPSSSRSVTEEEWDDGTTVAVTVTGAASTAAPPSVVSGFSKESSSELAMVVSRNSKDLVEIIKELDEYLLKAAEAGSQLSALLEVPSSGFSTQSNNGGKVYNYGWSLSPSSWSWGSNPKLYGGGEVQSNIFNHNIGNFNNNNNINGSHCSTIERLYAWEKKLFEEVKGVETIKKEHEKKMSILKKLEMKRGDYMKTEKTKKEVEKLESEMMVSSQAIESTSTEIIKLRETELHPQLIDLVKGLMCMWRSMYECHQVQKHIVQQLKYLNAIPSTEPTSELHRQSTLELELQVQQWHMSFCNMVKAQQDYIQSLTGWLRLSLFQFNKNPLSRTGQESKIYSLCEEWHLAIDRIPDKVASEGIKSFLTVIHAIVVQQAEEHKQKKKSEAVFKELEKKVANLRSLESKYGPYSVPESSGGVSRRNPVAEKQLKVEMLRAKAEEEKTKHEKAVSVTRAMTLNNLQMGLPHVFEGMVGFSSVCMHAFESVYNHTKSSGQEVDVKRLLQ</sequence>
<protein>
    <submittedName>
        <fullName evidence="5">Uncharacterized protein</fullName>
    </submittedName>
</protein>
<name>A0A7J6F1W7_CANSA</name>
<feature type="coiled-coil region" evidence="1">
    <location>
        <begin position="512"/>
        <end position="574"/>
    </location>
</feature>
<keyword evidence="6" id="KW-1185">Reference proteome</keyword>